<accession>A0A9Q3FDV5</accession>
<keyword evidence="2" id="KW-1185">Reference proteome</keyword>
<protein>
    <submittedName>
        <fullName evidence="1">Uncharacterized protein</fullName>
    </submittedName>
</protein>
<dbReference type="EMBL" id="AVOT02043841">
    <property type="protein sequence ID" value="MBW0539250.1"/>
    <property type="molecule type" value="Genomic_DNA"/>
</dbReference>
<gene>
    <name evidence="1" type="ORF">O181_078965</name>
</gene>
<proteinExistence type="predicted"/>
<name>A0A9Q3FDV5_9BASI</name>
<dbReference type="Proteomes" id="UP000765509">
    <property type="component" value="Unassembled WGS sequence"/>
</dbReference>
<dbReference type="AlphaFoldDB" id="A0A9Q3FDV5"/>
<evidence type="ECO:0000313" key="2">
    <source>
        <dbReference type="Proteomes" id="UP000765509"/>
    </source>
</evidence>
<organism evidence="1 2">
    <name type="scientific">Austropuccinia psidii MF-1</name>
    <dbReference type="NCBI Taxonomy" id="1389203"/>
    <lineage>
        <taxon>Eukaryota</taxon>
        <taxon>Fungi</taxon>
        <taxon>Dikarya</taxon>
        <taxon>Basidiomycota</taxon>
        <taxon>Pucciniomycotina</taxon>
        <taxon>Pucciniomycetes</taxon>
        <taxon>Pucciniales</taxon>
        <taxon>Sphaerophragmiaceae</taxon>
        <taxon>Austropuccinia</taxon>
    </lineage>
</organism>
<reference evidence="1" key="1">
    <citation type="submission" date="2021-03" db="EMBL/GenBank/DDBJ databases">
        <title>Draft genome sequence of rust myrtle Austropuccinia psidii MF-1, a brazilian biotype.</title>
        <authorList>
            <person name="Quecine M.C."/>
            <person name="Pachon D.M.R."/>
            <person name="Bonatelli M.L."/>
            <person name="Correr F.H."/>
            <person name="Franceschini L.M."/>
            <person name="Leite T.F."/>
            <person name="Margarido G.R.A."/>
            <person name="Almeida C.A."/>
            <person name="Ferrarezi J.A."/>
            <person name="Labate C.A."/>
        </authorList>
    </citation>
    <scope>NUCLEOTIDE SEQUENCE</scope>
    <source>
        <strain evidence="1">MF-1</strain>
    </source>
</reference>
<evidence type="ECO:0000313" key="1">
    <source>
        <dbReference type="EMBL" id="MBW0539250.1"/>
    </source>
</evidence>
<comment type="caution">
    <text evidence="1">The sequence shown here is derived from an EMBL/GenBank/DDBJ whole genome shotgun (WGS) entry which is preliminary data.</text>
</comment>
<sequence length="103" mass="12230">MPRHSTLLNEEKPSVKESLTPFFGEDVVSAKDIPELEECPTFCGGGEYNHIEFIRAIDMWQEDFHIHDELIVGKLHSLLTRTAKKWYYKMIQDHGKHDWSWWK</sequence>